<evidence type="ECO:0000313" key="3">
    <source>
        <dbReference type="Proteomes" id="UP000054279"/>
    </source>
</evidence>
<keyword evidence="3" id="KW-1185">Reference proteome</keyword>
<accession>A0A0C9VMP4</accession>
<dbReference type="HOGENOM" id="CLU_118195_0_0_1"/>
<reference evidence="2 3" key="1">
    <citation type="submission" date="2014-06" db="EMBL/GenBank/DDBJ databases">
        <title>Evolutionary Origins and Diversification of the Mycorrhizal Mutualists.</title>
        <authorList>
            <consortium name="DOE Joint Genome Institute"/>
            <consortium name="Mycorrhizal Genomics Consortium"/>
            <person name="Kohler A."/>
            <person name="Kuo A."/>
            <person name="Nagy L.G."/>
            <person name="Floudas D."/>
            <person name="Copeland A."/>
            <person name="Barry K.W."/>
            <person name="Cichocki N."/>
            <person name="Veneault-Fourrey C."/>
            <person name="LaButti K."/>
            <person name="Lindquist E.A."/>
            <person name="Lipzen A."/>
            <person name="Lundell T."/>
            <person name="Morin E."/>
            <person name="Murat C."/>
            <person name="Riley R."/>
            <person name="Ohm R."/>
            <person name="Sun H."/>
            <person name="Tunlid A."/>
            <person name="Henrissat B."/>
            <person name="Grigoriev I.V."/>
            <person name="Hibbett D.S."/>
            <person name="Martin F."/>
        </authorList>
    </citation>
    <scope>NUCLEOTIDE SEQUENCE [LARGE SCALE GENOMIC DNA]</scope>
    <source>
        <strain evidence="2 3">SS14</strain>
    </source>
</reference>
<dbReference type="OrthoDB" id="3174532at2759"/>
<protein>
    <submittedName>
        <fullName evidence="2">Uncharacterized protein</fullName>
    </submittedName>
</protein>
<gene>
    <name evidence="2" type="ORF">M422DRAFT_31051</name>
</gene>
<feature type="chain" id="PRO_5002204861" evidence="1">
    <location>
        <begin position="20"/>
        <end position="189"/>
    </location>
</feature>
<keyword evidence="1" id="KW-0732">Signal</keyword>
<evidence type="ECO:0000256" key="1">
    <source>
        <dbReference type="SAM" id="SignalP"/>
    </source>
</evidence>
<dbReference type="EMBL" id="KN837125">
    <property type="protein sequence ID" value="KIJ43152.1"/>
    <property type="molecule type" value="Genomic_DNA"/>
</dbReference>
<proteinExistence type="predicted"/>
<name>A0A0C9VMP4_SPHS4</name>
<dbReference type="Proteomes" id="UP000054279">
    <property type="component" value="Unassembled WGS sequence"/>
</dbReference>
<sequence length="189" mass="20390">MPLIATFLYFTILFSTAFARPSIRDSCGPNDQVISEETLIHDNKEIKFVTRSCPGFAALRNTTTTSSTVRKRQISQCSDTCFGFDCDTTAAQPDLNDCDNLTDALGFVRETIVVPPRALQEVSSGTCLFVYANLDIVTYNVCSDGFAALGVTAVTHCFTSFGLDSTFTAGTCDGPQIPGADFIVESAFI</sequence>
<feature type="signal peptide" evidence="1">
    <location>
        <begin position="1"/>
        <end position="19"/>
    </location>
</feature>
<dbReference type="AlphaFoldDB" id="A0A0C9VMP4"/>
<evidence type="ECO:0000313" key="2">
    <source>
        <dbReference type="EMBL" id="KIJ43152.1"/>
    </source>
</evidence>
<organism evidence="2 3">
    <name type="scientific">Sphaerobolus stellatus (strain SS14)</name>
    <dbReference type="NCBI Taxonomy" id="990650"/>
    <lineage>
        <taxon>Eukaryota</taxon>
        <taxon>Fungi</taxon>
        <taxon>Dikarya</taxon>
        <taxon>Basidiomycota</taxon>
        <taxon>Agaricomycotina</taxon>
        <taxon>Agaricomycetes</taxon>
        <taxon>Phallomycetidae</taxon>
        <taxon>Geastrales</taxon>
        <taxon>Sphaerobolaceae</taxon>
        <taxon>Sphaerobolus</taxon>
    </lineage>
</organism>